<feature type="compositionally biased region" description="Acidic residues" evidence="1">
    <location>
        <begin position="158"/>
        <end position="167"/>
    </location>
</feature>
<feature type="compositionally biased region" description="Acidic residues" evidence="1">
    <location>
        <begin position="103"/>
        <end position="125"/>
    </location>
</feature>
<evidence type="ECO:0000313" key="3">
    <source>
        <dbReference type="Proteomes" id="UP000762676"/>
    </source>
</evidence>
<dbReference type="AlphaFoldDB" id="A0AAV4HAQ1"/>
<reference evidence="2 3" key="1">
    <citation type="journal article" date="2021" name="Elife">
        <title>Chloroplast acquisition without the gene transfer in kleptoplastic sea slugs, Plakobranchus ocellatus.</title>
        <authorList>
            <person name="Maeda T."/>
            <person name="Takahashi S."/>
            <person name="Yoshida T."/>
            <person name="Shimamura S."/>
            <person name="Takaki Y."/>
            <person name="Nagai Y."/>
            <person name="Toyoda A."/>
            <person name="Suzuki Y."/>
            <person name="Arimoto A."/>
            <person name="Ishii H."/>
            <person name="Satoh N."/>
            <person name="Nishiyama T."/>
            <person name="Hasebe M."/>
            <person name="Maruyama T."/>
            <person name="Minagawa J."/>
            <person name="Obokata J."/>
            <person name="Shigenobu S."/>
        </authorList>
    </citation>
    <scope>NUCLEOTIDE SEQUENCE [LARGE SCALE GENOMIC DNA]</scope>
</reference>
<dbReference type="EMBL" id="BMAT01012525">
    <property type="protein sequence ID" value="GFR94126.1"/>
    <property type="molecule type" value="Genomic_DNA"/>
</dbReference>
<evidence type="ECO:0000313" key="2">
    <source>
        <dbReference type="EMBL" id="GFR94126.1"/>
    </source>
</evidence>
<feature type="region of interest" description="Disordered" evidence="1">
    <location>
        <begin position="87"/>
        <end position="186"/>
    </location>
</feature>
<comment type="caution">
    <text evidence="2">The sequence shown here is derived from an EMBL/GenBank/DDBJ whole genome shotgun (WGS) entry which is preliminary data.</text>
</comment>
<feature type="region of interest" description="Disordered" evidence="1">
    <location>
        <begin position="41"/>
        <end position="60"/>
    </location>
</feature>
<sequence length="186" mass="19450">MRRTEVSLEAEPNSSAQDTCFSPWLARLRVCLYFTPSASPNEAGRLLDRGPEGAGEDSELAGASMEGRNIAPCHNFDFDFFPGFSGLSGESTNDNAAAKVGLEDDDDDDEAGDVDGSEEDDDEVLDAEHENVDGADGDDGKGGGGERVCFLEESTGCDFDDIAGSDGEGERDSLGTSTGSGVTIAF</sequence>
<protein>
    <submittedName>
        <fullName evidence="2">Uncharacterized protein</fullName>
    </submittedName>
</protein>
<accession>A0AAV4HAQ1</accession>
<proteinExistence type="predicted"/>
<feature type="compositionally biased region" description="Polar residues" evidence="1">
    <location>
        <begin position="174"/>
        <end position="186"/>
    </location>
</feature>
<organism evidence="2 3">
    <name type="scientific">Elysia marginata</name>
    <dbReference type="NCBI Taxonomy" id="1093978"/>
    <lineage>
        <taxon>Eukaryota</taxon>
        <taxon>Metazoa</taxon>
        <taxon>Spiralia</taxon>
        <taxon>Lophotrochozoa</taxon>
        <taxon>Mollusca</taxon>
        <taxon>Gastropoda</taxon>
        <taxon>Heterobranchia</taxon>
        <taxon>Euthyneura</taxon>
        <taxon>Panpulmonata</taxon>
        <taxon>Sacoglossa</taxon>
        <taxon>Placobranchoidea</taxon>
        <taxon>Plakobranchidae</taxon>
        <taxon>Elysia</taxon>
    </lineage>
</organism>
<gene>
    <name evidence="2" type="ORF">ElyMa_006243100</name>
</gene>
<name>A0AAV4HAQ1_9GAST</name>
<evidence type="ECO:0000256" key="1">
    <source>
        <dbReference type="SAM" id="MobiDB-lite"/>
    </source>
</evidence>
<keyword evidence="3" id="KW-1185">Reference proteome</keyword>
<dbReference type="Proteomes" id="UP000762676">
    <property type="component" value="Unassembled WGS sequence"/>
</dbReference>